<dbReference type="Pfam" id="PF13613">
    <property type="entry name" value="HTH_Tnp_4"/>
    <property type="match status" value="1"/>
</dbReference>
<evidence type="ECO:0000259" key="3">
    <source>
        <dbReference type="Pfam" id="PF13613"/>
    </source>
</evidence>
<dbReference type="GO" id="GO:0003677">
    <property type="term" value="F:DNA binding"/>
    <property type="evidence" value="ECO:0007669"/>
    <property type="project" value="InterPro"/>
</dbReference>
<dbReference type="Pfam" id="PF01609">
    <property type="entry name" value="DDE_Tnp_1"/>
    <property type="match status" value="1"/>
</dbReference>
<proteinExistence type="predicted"/>
<dbReference type="EMBL" id="AOHP01000005">
    <property type="protein sequence ID" value="EMF31020.1"/>
    <property type="molecule type" value="Genomic_DNA"/>
</dbReference>
<dbReference type="AlphaFoldDB" id="M3DM09"/>
<dbReference type="Proteomes" id="UP000011732">
    <property type="component" value="Unassembled WGS sequence"/>
</dbReference>
<feature type="domain" description="Transposase IS4-like" evidence="2">
    <location>
        <begin position="98"/>
        <end position="156"/>
    </location>
</feature>
<evidence type="ECO:0000313" key="5">
    <source>
        <dbReference type="Proteomes" id="UP000011732"/>
    </source>
</evidence>
<feature type="compositionally biased region" description="Basic and acidic residues" evidence="1">
    <location>
        <begin position="151"/>
        <end position="164"/>
    </location>
</feature>
<dbReference type="InterPro" id="IPR027805">
    <property type="entry name" value="Transposase_HTH_dom"/>
</dbReference>
<feature type="domain" description="Transposase Helix-turn-helix" evidence="3">
    <location>
        <begin position="43"/>
        <end position="92"/>
    </location>
</feature>
<protein>
    <submittedName>
        <fullName evidence="4">Transposase for IS112</fullName>
    </submittedName>
</protein>
<organism evidence="4 5">
    <name type="scientific">Streptomyces gancidicus BKS 13-15</name>
    <dbReference type="NCBI Taxonomy" id="1284664"/>
    <lineage>
        <taxon>Bacteria</taxon>
        <taxon>Bacillati</taxon>
        <taxon>Actinomycetota</taxon>
        <taxon>Actinomycetes</taxon>
        <taxon>Kitasatosporales</taxon>
        <taxon>Streptomycetaceae</taxon>
        <taxon>Streptomyces</taxon>
        <taxon>Streptomyces pseudogriseolus group</taxon>
    </lineage>
</organism>
<evidence type="ECO:0000313" key="4">
    <source>
        <dbReference type="EMBL" id="EMF31020.1"/>
    </source>
</evidence>
<gene>
    <name evidence="4" type="ORF">H114_00863</name>
</gene>
<name>M3DM09_STREZ</name>
<dbReference type="GO" id="GO:0006313">
    <property type="term" value="P:DNA transposition"/>
    <property type="evidence" value="ECO:0007669"/>
    <property type="project" value="InterPro"/>
</dbReference>
<sequence>MITASEPFWIAPFTGLSPRQSTKIVTALRREGADPVSRGRPWGLPLEDRFLLVSAYWRTNLTLRQLAPLFGVSKSAADRIIAHLGPLLALRPRTRFRKDTVLIVDGTLIPTLDHTIAEQSKNYRYSANHQVVIDADTRLVVAVGRPVPGNRNDRKARELSRGEGRPATVPRRTGARVRTRRHERTARRRPARPGHHRRDTRPAGGDQRSRHHRPAWPHHRPSHVRRTDQGG</sequence>
<feature type="compositionally biased region" description="Basic residues" evidence="1">
    <location>
        <begin position="173"/>
        <end position="199"/>
    </location>
</feature>
<evidence type="ECO:0000259" key="2">
    <source>
        <dbReference type="Pfam" id="PF01609"/>
    </source>
</evidence>
<comment type="caution">
    <text evidence="4">The sequence shown here is derived from an EMBL/GenBank/DDBJ whole genome shotgun (WGS) entry which is preliminary data.</text>
</comment>
<evidence type="ECO:0000256" key="1">
    <source>
        <dbReference type="SAM" id="MobiDB-lite"/>
    </source>
</evidence>
<accession>M3DM09</accession>
<feature type="region of interest" description="Disordered" evidence="1">
    <location>
        <begin position="144"/>
        <end position="231"/>
    </location>
</feature>
<dbReference type="GO" id="GO:0004803">
    <property type="term" value="F:transposase activity"/>
    <property type="evidence" value="ECO:0007669"/>
    <property type="project" value="InterPro"/>
</dbReference>
<keyword evidence="5" id="KW-1185">Reference proteome</keyword>
<feature type="compositionally biased region" description="Basic residues" evidence="1">
    <location>
        <begin position="209"/>
        <end position="224"/>
    </location>
</feature>
<dbReference type="InterPro" id="IPR002559">
    <property type="entry name" value="Transposase_11"/>
</dbReference>
<reference evidence="4 5" key="1">
    <citation type="journal article" date="2013" name="Genome Announc.">
        <title>Draft Genome Sequence of Streptomyces gancidicus Strain BKS 13-15.</title>
        <authorList>
            <person name="Kumar S."/>
            <person name="Kaur N."/>
            <person name="Singh N.K."/>
            <person name="Raghava G.P."/>
            <person name="Mayilraj S."/>
        </authorList>
    </citation>
    <scope>NUCLEOTIDE SEQUENCE [LARGE SCALE GENOMIC DNA]</scope>
    <source>
        <strain evidence="4 5">BKS 13-15</strain>
    </source>
</reference>